<dbReference type="Proteomes" id="UP000516656">
    <property type="component" value="Chromosome 1"/>
</dbReference>
<dbReference type="InterPro" id="IPR051257">
    <property type="entry name" value="Diverse_CBS-Domain"/>
</dbReference>
<dbReference type="CDD" id="cd04584">
    <property type="entry name" value="CBS_pair_AcuB_like"/>
    <property type="match status" value="1"/>
</dbReference>
<reference evidence="4" key="1">
    <citation type="journal article" date="2017" name="Genome Announc.">
        <title>Whole-Genome Sequence of Photobacterium damselae subsp. piscicida Strain 91-197, Isolated from Hybrid Striped Bass (Morone sp.) in the United States.</title>
        <authorList>
            <person name="Teru Y."/>
            <person name="Hikima J."/>
            <person name="Kono T."/>
            <person name="Sakai M."/>
            <person name="Takano T."/>
            <person name="Hawke J.P."/>
            <person name="Takeyama H."/>
            <person name="Aoki T."/>
        </authorList>
    </citation>
    <scope>NUCLEOTIDE SEQUENCE</scope>
    <source>
        <strain evidence="4">91-197</strain>
    </source>
</reference>
<evidence type="ECO:0000259" key="3">
    <source>
        <dbReference type="PROSITE" id="PS51371"/>
    </source>
</evidence>
<dbReference type="PANTHER" id="PTHR43080:SF2">
    <property type="entry name" value="CBS DOMAIN-CONTAINING PROTEIN"/>
    <property type="match status" value="1"/>
</dbReference>
<reference evidence="6" key="2">
    <citation type="submission" date="2017-05" db="EMBL/GenBank/DDBJ databases">
        <title>Whole genome sequence of fish pathogenic bacteria, Photobacterium damselae subsp. piscicida, strain 91-197, isolated from hybrid striped bass (Morone sp.) in USA.</title>
        <authorList>
            <person name="Teru Y."/>
            <person name="Hikima J."/>
            <person name="Kono T."/>
            <person name="Sakai M."/>
            <person name="Takano T."/>
            <person name="Hawke J.P."/>
            <person name="Takeyama H."/>
            <person name="Aoki T."/>
        </authorList>
    </citation>
    <scope>NUCLEOTIDE SEQUENCE [LARGE SCALE GENOMIC DNA]</scope>
    <source>
        <strain evidence="6">91-197</strain>
    </source>
</reference>
<evidence type="ECO:0000313" key="4">
    <source>
        <dbReference type="EMBL" id="BAX53601.1"/>
    </source>
</evidence>
<evidence type="ECO:0000313" key="5">
    <source>
        <dbReference type="EMBL" id="QOD57809.1"/>
    </source>
</evidence>
<dbReference type="Pfam" id="PF00571">
    <property type="entry name" value="CBS"/>
    <property type="match status" value="2"/>
</dbReference>
<feature type="domain" description="CBS" evidence="3">
    <location>
        <begin position="9"/>
        <end position="67"/>
    </location>
</feature>
<gene>
    <name evidence="5" type="ORF">IC627_05110</name>
    <name evidence="4" type="ORF">PDPUS_1_02227</name>
</gene>
<dbReference type="Proteomes" id="UP000218676">
    <property type="component" value="Chromosome 1"/>
</dbReference>
<dbReference type="PANTHER" id="PTHR43080">
    <property type="entry name" value="CBS DOMAIN-CONTAINING PROTEIN CBSX3, MITOCHONDRIAL"/>
    <property type="match status" value="1"/>
</dbReference>
<dbReference type="SUPFAM" id="SSF54631">
    <property type="entry name" value="CBS-domain pair"/>
    <property type="match status" value="1"/>
</dbReference>
<dbReference type="PROSITE" id="PS51371">
    <property type="entry name" value="CBS"/>
    <property type="match status" value="2"/>
</dbReference>
<evidence type="ECO:0000313" key="6">
    <source>
        <dbReference type="Proteomes" id="UP000218676"/>
    </source>
</evidence>
<accession>A0A1V1V491</accession>
<sequence length="150" mass="16667">MPTKVSEYMTAKVISATADTGLREAFFLMKDEDIRHLPIIDNQGDLIGIISDRELRRPNWVDESPDIGHEYQLSDDLNVGDVMIKDVISIRTYDTLTKAINIILEHNVGAAPVLNKAGELVGMLSAIDLLQAFQDTLESQRSNKKKKSAA</sequence>
<protein>
    <submittedName>
        <fullName evidence="5">CBS domain-containing protein</fullName>
    </submittedName>
    <submittedName>
        <fullName evidence="4">Inosine 5'-monophosphate dehydrogenase</fullName>
    </submittedName>
</protein>
<evidence type="ECO:0000256" key="2">
    <source>
        <dbReference type="PROSITE-ProRule" id="PRU00703"/>
    </source>
</evidence>
<name>A0A1V1V491_PHODP</name>
<dbReference type="SMART" id="SM00116">
    <property type="entry name" value="CBS"/>
    <property type="match status" value="2"/>
</dbReference>
<proteinExistence type="predicted"/>
<keyword evidence="1 2" id="KW-0129">CBS domain</keyword>
<dbReference type="AlphaFoldDB" id="A0A1V1V491"/>
<feature type="domain" description="CBS" evidence="3">
    <location>
        <begin position="83"/>
        <end position="139"/>
    </location>
</feature>
<reference evidence="5 7" key="3">
    <citation type="submission" date="2020-09" db="EMBL/GenBank/DDBJ databases">
        <title>Complete, closed and curated genome sequences of Photobacterium damselae subsp. piscicida isolates from Australia indicate localised evolution and additional plasmid-borne pathogenicity mechanisms.</title>
        <authorList>
            <person name="Baseggio L."/>
            <person name="Silayeva O."/>
            <person name="Buller N."/>
            <person name="Landos M."/>
            <person name="Engelstaedter J."/>
            <person name="Barnes A.C."/>
        </authorList>
    </citation>
    <scope>NUCLEOTIDE SEQUENCE [LARGE SCALE GENOMIC DNA]</scope>
    <source>
        <strain evidence="5 7">AS-16-0540-1</strain>
    </source>
</reference>
<dbReference type="RefSeq" id="WP_086957050.1">
    <property type="nucleotide sequence ID" value="NZ_AP018045.1"/>
</dbReference>
<evidence type="ECO:0000256" key="1">
    <source>
        <dbReference type="ARBA" id="ARBA00023122"/>
    </source>
</evidence>
<dbReference type="Gene3D" id="3.10.580.10">
    <property type="entry name" value="CBS-domain"/>
    <property type="match status" value="1"/>
</dbReference>
<organism evidence="4 6">
    <name type="scientific">Photobacterium damsela subsp. piscicida</name>
    <name type="common">Pasteurella piscicida</name>
    <dbReference type="NCBI Taxonomy" id="38294"/>
    <lineage>
        <taxon>Bacteria</taxon>
        <taxon>Pseudomonadati</taxon>
        <taxon>Pseudomonadota</taxon>
        <taxon>Gammaproteobacteria</taxon>
        <taxon>Vibrionales</taxon>
        <taxon>Vibrionaceae</taxon>
        <taxon>Photobacterium</taxon>
    </lineage>
</organism>
<evidence type="ECO:0000313" key="7">
    <source>
        <dbReference type="Proteomes" id="UP000516656"/>
    </source>
</evidence>
<dbReference type="EMBL" id="AP018045">
    <property type="protein sequence ID" value="BAX53601.1"/>
    <property type="molecule type" value="Genomic_DNA"/>
</dbReference>
<dbReference type="EMBL" id="CP061854">
    <property type="protein sequence ID" value="QOD57809.1"/>
    <property type="molecule type" value="Genomic_DNA"/>
</dbReference>
<dbReference type="InterPro" id="IPR000644">
    <property type="entry name" value="CBS_dom"/>
</dbReference>
<dbReference type="InterPro" id="IPR046342">
    <property type="entry name" value="CBS_dom_sf"/>
</dbReference>